<dbReference type="GO" id="GO:0016020">
    <property type="term" value="C:membrane"/>
    <property type="evidence" value="ECO:0007669"/>
    <property type="project" value="UniProtKB-SubCell"/>
</dbReference>
<dbReference type="InterPro" id="IPR050327">
    <property type="entry name" value="Proton-linked_MCT"/>
</dbReference>
<feature type="transmembrane region" description="Helical" evidence="3">
    <location>
        <begin position="365"/>
        <end position="385"/>
    </location>
</feature>
<comment type="caution">
    <text evidence="5">The sequence shown here is derived from an EMBL/GenBank/DDBJ whole genome shotgun (WGS) entry which is preliminary data.</text>
</comment>
<dbReference type="InterPro" id="IPR036259">
    <property type="entry name" value="MFS_trans_sf"/>
</dbReference>
<dbReference type="EMBL" id="QZBD01000371">
    <property type="protein sequence ID" value="THY17274.1"/>
    <property type="molecule type" value="Genomic_DNA"/>
</dbReference>
<keyword evidence="3" id="KW-0472">Membrane</keyword>
<feature type="domain" description="Major facilitator superfamily (MFS) profile" evidence="4">
    <location>
        <begin position="1"/>
        <end position="388"/>
    </location>
</feature>
<reference evidence="5 6" key="1">
    <citation type="submission" date="2018-10" db="EMBL/GenBank/DDBJ databases">
        <title>Fifty Aureobasidium pullulans genomes reveal a recombining polyextremotolerant generalist.</title>
        <authorList>
            <person name="Gostincar C."/>
            <person name="Turk M."/>
            <person name="Zajc J."/>
            <person name="Gunde-Cimerman N."/>
        </authorList>
    </citation>
    <scope>NUCLEOTIDE SEQUENCE [LARGE SCALE GENOMIC DNA]</scope>
    <source>
        <strain evidence="5 6">EXF-6604</strain>
    </source>
</reference>
<feature type="transmembrane region" description="Helical" evidence="3">
    <location>
        <begin position="129"/>
        <end position="150"/>
    </location>
</feature>
<sequence>MKPPNEGVADVVKRGFLSAYGSYQTYYQSTLLQDTPSATISWVGTVEGVLVILGGVASGPFYDRGFVRELLLIGSALTVTGVMLLSLSTKFYQVLLAQGFCVGIGSGLLYTPSIALVSSCFHKRRSLAICLATCGTALGGILYPIVFVRLLPRIGFAWTTRVLGFITLIELSIAMVIMIPLTKHRIPTGEPRRLLELGALRETIFATYCLALFFMWMAYWVPFFIIPSFAEHRLGASPTLSFYMLAISHAATLPGRLLAVYASTRYGIPQMLVVSSTATGVMLFAWTAVNSITSYIVWIFLLGLTMAPLAVLVPALIPQVCPQKEVVGVRMGMAWASASFGVLLGTPVSSYLINIESGSFWKAQVFIGMAMMAGAACVTVSWRAISKRDRAVST</sequence>
<name>A0A4S9KNS6_AURPU</name>
<evidence type="ECO:0000259" key="4">
    <source>
        <dbReference type="PROSITE" id="PS50850"/>
    </source>
</evidence>
<feature type="transmembrane region" description="Helical" evidence="3">
    <location>
        <begin position="271"/>
        <end position="289"/>
    </location>
</feature>
<comment type="subcellular location">
    <subcellularLocation>
        <location evidence="1">Membrane</location>
        <topology evidence="1">Multi-pass membrane protein</topology>
    </subcellularLocation>
</comment>
<dbReference type="AlphaFoldDB" id="A0A4S9KNS6"/>
<feature type="transmembrane region" description="Helical" evidence="3">
    <location>
        <begin position="39"/>
        <end position="58"/>
    </location>
</feature>
<feature type="transmembrane region" description="Helical" evidence="3">
    <location>
        <begin position="295"/>
        <end position="317"/>
    </location>
</feature>
<keyword evidence="3" id="KW-1133">Transmembrane helix</keyword>
<feature type="transmembrane region" description="Helical" evidence="3">
    <location>
        <begin position="329"/>
        <end position="353"/>
    </location>
</feature>
<keyword evidence="3" id="KW-0812">Transmembrane</keyword>
<accession>A0A4S9KNS6</accession>
<dbReference type="GO" id="GO:0022857">
    <property type="term" value="F:transmembrane transporter activity"/>
    <property type="evidence" value="ECO:0007669"/>
    <property type="project" value="InterPro"/>
</dbReference>
<feature type="transmembrane region" description="Helical" evidence="3">
    <location>
        <begin position="203"/>
        <end position="221"/>
    </location>
</feature>
<evidence type="ECO:0000313" key="5">
    <source>
        <dbReference type="EMBL" id="THY17274.1"/>
    </source>
</evidence>
<evidence type="ECO:0000313" key="6">
    <source>
        <dbReference type="Proteomes" id="UP000306584"/>
    </source>
</evidence>
<organism evidence="5 6">
    <name type="scientific">Aureobasidium pullulans</name>
    <name type="common">Black yeast</name>
    <name type="synonym">Pullularia pullulans</name>
    <dbReference type="NCBI Taxonomy" id="5580"/>
    <lineage>
        <taxon>Eukaryota</taxon>
        <taxon>Fungi</taxon>
        <taxon>Dikarya</taxon>
        <taxon>Ascomycota</taxon>
        <taxon>Pezizomycotina</taxon>
        <taxon>Dothideomycetes</taxon>
        <taxon>Dothideomycetidae</taxon>
        <taxon>Dothideales</taxon>
        <taxon>Saccotheciaceae</taxon>
        <taxon>Aureobasidium</taxon>
    </lineage>
</organism>
<dbReference type="PROSITE" id="PS50850">
    <property type="entry name" value="MFS"/>
    <property type="match status" value="1"/>
</dbReference>
<dbReference type="PANTHER" id="PTHR11360">
    <property type="entry name" value="MONOCARBOXYLATE TRANSPORTER"/>
    <property type="match status" value="1"/>
</dbReference>
<feature type="transmembrane region" description="Helical" evidence="3">
    <location>
        <begin position="70"/>
        <end position="89"/>
    </location>
</feature>
<protein>
    <submittedName>
        <fullName evidence="5">MFS general substrate transporter</fullName>
    </submittedName>
</protein>
<dbReference type="Proteomes" id="UP000306584">
    <property type="component" value="Unassembled WGS sequence"/>
</dbReference>
<dbReference type="PANTHER" id="PTHR11360:SF252">
    <property type="entry name" value="MAJOR FACILITATOR SUPERFAMILY (MFS) PROFILE DOMAIN-CONTAINING PROTEIN-RELATED"/>
    <property type="match status" value="1"/>
</dbReference>
<gene>
    <name evidence="5" type="ORF">D6D01_07527</name>
</gene>
<evidence type="ECO:0000256" key="1">
    <source>
        <dbReference type="ARBA" id="ARBA00004141"/>
    </source>
</evidence>
<proteinExistence type="inferred from homology"/>
<dbReference type="Gene3D" id="1.20.1250.20">
    <property type="entry name" value="MFS general substrate transporter like domains"/>
    <property type="match status" value="2"/>
</dbReference>
<dbReference type="Pfam" id="PF07690">
    <property type="entry name" value="MFS_1"/>
    <property type="match status" value="1"/>
</dbReference>
<feature type="transmembrane region" description="Helical" evidence="3">
    <location>
        <begin position="162"/>
        <end position="182"/>
    </location>
</feature>
<feature type="transmembrane region" description="Helical" evidence="3">
    <location>
        <begin position="95"/>
        <end position="117"/>
    </location>
</feature>
<feature type="transmembrane region" description="Helical" evidence="3">
    <location>
        <begin position="241"/>
        <end position="259"/>
    </location>
</feature>
<comment type="similarity">
    <text evidence="2">Belongs to the major facilitator superfamily. Monocarboxylate porter (TC 2.A.1.13) family.</text>
</comment>
<dbReference type="SUPFAM" id="SSF103473">
    <property type="entry name" value="MFS general substrate transporter"/>
    <property type="match status" value="1"/>
</dbReference>
<evidence type="ECO:0000256" key="3">
    <source>
        <dbReference type="SAM" id="Phobius"/>
    </source>
</evidence>
<dbReference type="InterPro" id="IPR011701">
    <property type="entry name" value="MFS"/>
</dbReference>
<evidence type="ECO:0000256" key="2">
    <source>
        <dbReference type="ARBA" id="ARBA00006727"/>
    </source>
</evidence>
<dbReference type="InterPro" id="IPR020846">
    <property type="entry name" value="MFS_dom"/>
</dbReference>